<reference evidence="2 3" key="1">
    <citation type="submission" date="2015-07" db="EMBL/GenBank/DDBJ databases">
        <title>Whole genome sequencing of Bosea vaviloviae isolated from cave pool.</title>
        <authorList>
            <person name="Tan N.E.H."/>
            <person name="Lee Y.P."/>
            <person name="Gan H.M."/>
            <person name="Barton H."/>
            <person name="Savka M.A."/>
        </authorList>
    </citation>
    <scope>NUCLEOTIDE SEQUENCE [LARGE SCALE GENOMIC DNA]</scope>
    <source>
        <strain evidence="2 3">SD260</strain>
    </source>
</reference>
<dbReference type="CDD" id="cd08241">
    <property type="entry name" value="QOR1"/>
    <property type="match status" value="1"/>
</dbReference>
<dbReference type="InterPro" id="IPR013149">
    <property type="entry name" value="ADH-like_C"/>
</dbReference>
<comment type="caution">
    <text evidence="2">The sequence shown here is derived from an EMBL/GenBank/DDBJ whole genome shotgun (WGS) entry which is preliminary data.</text>
</comment>
<dbReference type="SUPFAM" id="SSF50129">
    <property type="entry name" value="GroES-like"/>
    <property type="match status" value="1"/>
</dbReference>
<dbReference type="InterPro" id="IPR051397">
    <property type="entry name" value="Zn-ADH-like_protein"/>
</dbReference>
<dbReference type="EMBL" id="LGSZ01000007">
    <property type="protein sequence ID" value="KPH83143.1"/>
    <property type="molecule type" value="Genomic_DNA"/>
</dbReference>
<dbReference type="SUPFAM" id="SSF51735">
    <property type="entry name" value="NAD(P)-binding Rossmann-fold domains"/>
    <property type="match status" value="1"/>
</dbReference>
<accession>A0A0N0ME10</accession>
<dbReference type="Gene3D" id="3.90.180.10">
    <property type="entry name" value="Medium-chain alcohol dehydrogenases, catalytic domain"/>
    <property type="match status" value="1"/>
</dbReference>
<protein>
    <submittedName>
        <fullName evidence="2">NADPH:quinone oxidoreductase</fullName>
    </submittedName>
</protein>
<dbReference type="PANTHER" id="PTHR43677">
    <property type="entry name" value="SHORT-CHAIN DEHYDROGENASE/REDUCTASE"/>
    <property type="match status" value="1"/>
</dbReference>
<dbReference type="Proteomes" id="UP000037822">
    <property type="component" value="Unassembled WGS sequence"/>
</dbReference>
<dbReference type="InterPro" id="IPR013154">
    <property type="entry name" value="ADH-like_N"/>
</dbReference>
<sequence>MRSYRVWEHGSPQAMKIDTLPALSPGAGEVVVEVKAAGVGFVDTLMVSGRYQTIPPLPFTPGMEFAGIIRAVGPGVIDHVPGDRVAAYVLDGAFAEQALAKTHQIFPLPDAIPFSQAALLCLPYLTAHFALVERGRFKRGETVLVGGAGGAVGLAAVQIAKVLGARVLGAVRSVKDAAIVSAAGADAIIDLTGPDLRDAVRRQVHAATDGKGADIVIDPIGGEFLAAALRASAWGGRLVIVGFAAGDIPTVKVNDLLLKNISILGLELNQYRDRSPDLVKTVQAEVLEMWGQGLLQPRIARHFEFEAVPDALEFVANGRTNGRAIVSLGSETL</sequence>
<dbReference type="Gene3D" id="3.40.50.720">
    <property type="entry name" value="NAD(P)-binding Rossmann-like Domain"/>
    <property type="match status" value="1"/>
</dbReference>
<organism evidence="2 3">
    <name type="scientific">Bosea vaviloviae</name>
    <dbReference type="NCBI Taxonomy" id="1526658"/>
    <lineage>
        <taxon>Bacteria</taxon>
        <taxon>Pseudomonadati</taxon>
        <taxon>Pseudomonadota</taxon>
        <taxon>Alphaproteobacteria</taxon>
        <taxon>Hyphomicrobiales</taxon>
        <taxon>Boseaceae</taxon>
        <taxon>Bosea</taxon>
    </lineage>
</organism>
<dbReference type="PATRIC" id="fig|1526658.3.peg.4347"/>
<evidence type="ECO:0000313" key="3">
    <source>
        <dbReference type="Proteomes" id="UP000037822"/>
    </source>
</evidence>
<dbReference type="PANTHER" id="PTHR43677:SF4">
    <property type="entry name" value="QUINONE OXIDOREDUCTASE-LIKE PROTEIN 2"/>
    <property type="match status" value="1"/>
</dbReference>
<dbReference type="InterPro" id="IPR020843">
    <property type="entry name" value="ER"/>
</dbReference>
<dbReference type="Pfam" id="PF00107">
    <property type="entry name" value="ADH_zinc_N"/>
    <property type="match status" value="1"/>
</dbReference>
<evidence type="ECO:0000313" key="2">
    <source>
        <dbReference type="EMBL" id="KPH83143.1"/>
    </source>
</evidence>
<feature type="domain" description="Enoyl reductase (ER)" evidence="1">
    <location>
        <begin position="10"/>
        <end position="326"/>
    </location>
</feature>
<dbReference type="InterPro" id="IPR011032">
    <property type="entry name" value="GroES-like_sf"/>
</dbReference>
<evidence type="ECO:0000259" key="1">
    <source>
        <dbReference type="SMART" id="SM00829"/>
    </source>
</evidence>
<dbReference type="GO" id="GO:0016491">
    <property type="term" value="F:oxidoreductase activity"/>
    <property type="evidence" value="ECO:0007669"/>
    <property type="project" value="InterPro"/>
</dbReference>
<name>A0A0N0ME10_9HYPH</name>
<dbReference type="AlphaFoldDB" id="A0A0N0ME10"/>
<keyword evidence="3" id="KW-1185">Reference proteome</keyword>
<proteinExistence type="predicted"/>
<dbReference type="SMART" id="SM00829">
    <property type="entry name" value="PKS_ER"/>
    <property type="match status" value="1"/>
</dbReference>
<dbReference type="Pfam" id="PF08240">
    <property type="entry name" value="ADH_N"/>
    <property type="match status" value="1"/>
</dbReference>
<gene>
    <name evidence="2" type="ORF">AE618_00300</name>
</gene>
<dbReference type="RefSeq" id="WP_248310695.1">
    <property type="nucleotide sequence ID" value="NZ_LGSZ01000007.1"/>
</dbReference>
<dbReference type="InterPro" id="IPR036291">
    <property type="entry name" value="NAD(P)-bd_dom_sf"/>
</dbReference>